<dbReference type="OrthoDB" id="9816380at2"/>
<dbReference type="InterPro" id="IPR007844">
    <property type="entry name" value="AsmA"/>
</dbReference>
<dbReference type="GO" id="GO:0005886">
    <property type="term" value="C:plasma membrane"/>
    <property type="evidence" value="ECO:0007669"/>
    <property type="project" value="TreeGrafter"/>
</dbReference>
<dbReference type="InterPro" id="IPR052894">
    <property type="entry name" value="AsmA-related"/>
</dbReference>
<evidence type="ECO:0000313" key="3">
    <source>
        <dbReference type="EMBL" id="RST84850.1"/>
    </source>
</evidence>
<dbReference type="PANTHER" id="PTHR30441">
    <property type="entry name" value="DUF748 DOMAIN-CONTAINING PROTEIN"/>
    <property type="match status" value="1"/>
</dbReference>
<dbReference type="AlphaFoldDB" id="A0A429YTW6"/>
<dbReference type="Proteomes" id="UP000278398">
    <property type="component" value="Unassembled WGS sequence"/>
</dbReference>
<evidence type="ECO:0000313" key="4">
    <source>
        <dbReference type="Proteomes" id="UP000278398"/>
    </source>
</evidence>
<feature type="region of interest" description="Disordered" evidence="1">
    <location>
        <begin position="1177"/>
        <end position="1236"/>
    </location>
</feature>
<feature type="domain" description="AsmA" evidence="2">
    <location>
        <begin position="5"/>
        <end position="177"/>
    </location>
</feature>
<dbReference type="EMBL" id="RWKW01000072">
    <property type="protein sequence ID" value="RST84850.1"/>
    <property type="molecule type" value="Genomic_DNA"/>
</dbReference>
<comment type="caution">
    <text evidence="3">The sequence shown here is derived from an EMBL/GenBank/DDBJ whole genome shotgun (WGS) entry which is preliminary data.</text>
</comment>
<dbReference type="Pfam" id="PF05170">
    <property type="entry name" value="AsmA"/>
    <property type="match status" value="1"/>
</dbReference>
<dbReference type="GO" id="GO:0090313">
    <property type="term" value="P:regulation of protein targeting to membrane"/>
    <property type="evidence" value="ECO:0007669"/>
    <property type="project" value="TreeGrafter"/>
</dbReference>
<name>A0A429YTW6_9HYPH</name>
<keyword evidence="4" id="KW-1185">Reference proteome</keyword>
<organism evidence="3 4">
    <name type="scientific">Aquibium carbonis</name>
    <dbReference type="NCBI Taxonomy" id="2495581"/>
    <lineage>
        <taxon>Bacteria</taxon>
        <taxon>Pseudomonadati</taxon>
        <taxon>Pseudomonadota</taxon>
        <taxon>Alphaproteobacteria</taxon>
        <taxon>Hyphomicrobiales</taxon>
        <taxon>Phyllobacteriaceae</taxon>
        <taxon>Aquibium</taxon>
    </lineage>
</organism>
<proteinExistence type="predicted"/>
<sequence>MARLFVFFGGLFVLALVAALIGPYFVNWTGYRTDFEREASRILGRTVTVQGDVRARLLPFPSVTFGDVRVAGESPAQPAVTIEEFSMDAELAPFMRGELLIFDMRLVRPNALFNIADDGSVDWASRPSNMFDAAQIRLEKLTVIEGKVTLSHAMSGRTHTLTEINADVSAATLSGPWRMDGSLRLDGMRTSVSVSTGSVTPEGAMRIRLRASPERYPFDVEADGQARFRNAAALYSGTFRLDAHNAVAPVPAPADAQAGKPRLAAYRFSGRFALDHRRLDVPEFRLETGPREDPYTADGTALFHLGADPRFLVQATGAQVRFEDATGAATAFSGATFAQRFAGLRAFLEDLPRPTIPGTIDLDLPAIVAGDTTIRDVRLSAEPAPDGWTVETLSATLPGRTTLEADGRLILDGDFGFKGKLLLAVAQPSGFAAWVGRDVDDVIRRLPGAGFNADVELGETRQSFANAELMLGGTRFEGSFDRVARPAVRPSMIARLRGNALDIDGLAAFASIFVSDTGVTHFGDHDLDFDLDAGPVRLAGVTADTIDVAMRLRDDELEIDRLAIVGLAGANISATASVSGIGGAPSGKLDASVLAADLRPLIGLVAERFPEHPLTQGLVRRADAFPDMTRDARFDVVASVSRENAGADITVSAQGTTGGNTLSLEARADDYAGDFGRAKLTLDMSVESPDSAQLLALYGLPAVDLGVTAEGSTALSLAGVPDDGAAMTFSLISPSASLRFDGALRPSGDADSRDAYVAEGAATLSASDIEPWLMTTGTMLPGMGIGLPVDLSARATYAMDRLQLAGLDGTVVGTAVSGDFAASWPDGRPHLEGALKLGSLDLVSVAALLLGDEAVQGEGEGEGWPSAPFIETSRLPFTAQLDMSVDALDAAYQPLADAVTASAKLDRDGLRISNLTGRMLGGTVKAFGELINNGGTGLMSGQFSIADAEATAVLGVDDAEGKSDISASITANGKSVEGLVASLGGSGTVRFRDLVIPGINPDALEAILARADAIGRDIDDGRIAGFAADMVATGRFSARDGEVPFTIASGSVRTPVFFLQTDGATLSMEMQANLTTDAINASGSIAYDAGPDALVGSDPSMRIAVTGRFGETTARFDTAPLTQFLTQRALEREQARVEAMQAGLLERQRLRREVRYYAALADDAARLRQEAAERAEREAAESARREADRTRAEEAERARREAAAPAPGTSGPVIRVPADPPVPTRAQRPARNDNVEFSLDAIGRILQQLPERP</sequence>
<evidence type="ECO:0000256" key="1">
    <source>
        <dbReference type="SAM" id="MobiDB-lite"/>
    </source>
</evidence>
<dbReference type="PANTHER" id="PTHR30441:SF4">
    <property type="entry name" value="PROTEIN ASMA"/>
    <property type="match status" value="1"/>
</dbReference>
<evidence type="ECO:0000259" key="2">
    <source>
        <dbReference type="Pfam" id="PF05170"/>
    </source>
</evidence>
<feature type="compositionally biased region" description="Basic and acidic residues" evidence="1">
    <location>
        <begin position="1177"/>
        <end position="1202"/>
    </location>
</feature>
<accession>A0A429YTW6</accession>
<dbReference type="PIRSF" id="PIRSF034039">
    <property type="entry name" value="UCP034039"/>
    <property type="match status" value="1"/>
</dbReference>
<gene>
    <name evidence="3" type="ORF">EJC49_18615</name>
</gene>
<dbReference type="InterPro" id="IPR017023">
    <property type="entry name" value="UCP034039"/>
</dbReference>
<protein>
    <submittedName>
        <fullName evidence="3">AsmA family protein</fullName>
    </submittedName>
</protein>
<dbReference type="RefSeq" id="WP_126701442.1">
    <property type="nucleotide sequence ID" value="NZ_RWKW01000072.1"/>
</dbReference>
<reference evidence="3 4" key="1">
    <citation type="submission" date="2018-12" db="EMBL/GenBank/DDBJ databases">
        <title>Mesorhizobium carbonis sp. nov., isolated from coal mine water.</title>
        <authorList>
            <person name="Xin W."/>
            <person name="Xu Z."/>
            <person name="Xiang F."/>
            <person name="Zhang J."/>
            <person name="Xi L."/>
            <person name="Liu J."/>
        </authorList>
    </citation>
    <scope>NUCLEOTIDE SEQUENCE [LARGE SCALE GENOMIC DNA]</scope>
    <source>
        <strain evidence="3 4">B2.3</strain>
    </source>
</reference>